<dbReference type="AlphaFoldDB" id="A0A6C0IIR4"/>
<dbReference type="EMBL" id="MN740165">
    <property type="protein sequence ID" value="QHT91423.1"/>
    <property type="molecule type" value="Genomic_DNA"/>
</dbReference>
<keyword evidence="1" id="KW-0472">Membrane</keyword>
<evidence type="ECO:0008006" key="3">
    <source>
        <dbReference type="Google" id="ProtNLM"/>
    </source>
</evidence>
<dbReference type="CDD" id="cd02619">
    <property type="entry name" value="Peptidase_C1"/>
    <property type="match status" value="1"/>
</dbReference>
<sequence length="374" mass="42519">MKINKNNKFNKFNKLFLMFLILIVVSFLLYNIYSIQGFQTKKIIQPKFYQDIDGPLNIVKEISDITPSITTETFTDVSMNYPSSYNIFTNNNINIPVYDQYTTNTCVANSISTSLAYLLKLDNPKNSIELPSRVFIYLMGKKIDYETDLCLASNVGLRSLTVLNYLNFYKIPTEEELPFPVPAPVSDSGSDAGDYGSLCITPPESLIKYDNNRKLIFQPFDIVVQPADRINKIKDALFKNRILLITFRVFTSFFDKWNNNNGRFVLPTAGETFYGGHAMVIIGYNDSDQTLTVRNSWGNTGDNGNGYLPYEYVTLTKLYPINARITVSLTTGIYSLESYGTPHNTSLDADISDTKTSNIYYDYISELFRGNLFT</sequence>
<name>A0A6C0IIR4_9ZZZZ</name>
<dbReference type="SUPFAM" id="SSF54001">
    <property type="entry name" value="Cysteine proteinases"/>
    <property type="match status" value="1"/>
</dbReference>
<protein>
    <recommendedName>
        <fullName evidence="3">Peptidase C1A papain C-terminal domain-containing protein</fullName>
    </recommendedName>
</protein>
<dbReference type="InterPro" id="IPR038765">
    <property type="entry name" value="Papain-like_cys_pep_sf"/>
</dbReference>
<keyword evidence="1" id="KW-1133">Transmembrane helix</keyword>
<organism evidence="2">
    <name type="scientific">viral metagenome</name>
    <dbReference type="NCBI Taxonomy" id="1070528"/>
    <lineage>
        <taxon>unclassified sequences</taxon>
        <taxon>metagenomes</taxon>
        <taxon>organismal metagenomes</taxon>
    </lineage>
</organism>
<keyword evidence="1" id="KW-0812">Transmembrane</keyword>
<feature type="transmembrane region" description="Helical" evidence="1">
    <location>
        <begin position="12"/>
        <end position="33"/>
    </location>
</feature>
<accession>A0A6C0IIR4</accession>
<evidence type="ECO:0000256" key="1">
    <source>
        <dbReference type="SAM" id="Phobius"/>
    </source>
</evidence>
<evidence type="ECO:0000313" key="2">
    <source>
        <dbReference type="EMBL" id="QHT91423.1"/>
    </source>
</evidence>
<reference evidence="2" key="1">
    <citation type="journal article" date="2020" name="Nature">
        <title>Giant virus diversity and host interactions through global metagenomics.</title>
        <authorList>
            <person name="Schulz F."/>
            <person name="Roux S."/>
            <person name="Paez-Espino D."/>
            <person name="Jungbluth S."/>
            <person name="Walsh D.A."/>
            <person name="Denef V.J."/>
            <person name="McMahon K.D."/>
            <person name="Konstantinidis K.T."/>
            <person name="Eloe-Fadrosh E.A."/>
            <person name="Kyrpides N.C."/>
            <person name="Woyke T."/>
        </authorList>
    </citation>
    <scope>NUCLEOTIDE SEQUENCE</scope>
    <source>
        <strain evidence="2">GVMAG-M-3300023184-77</strain>
    </source>
</reference>
<dbReference type="Gene3D" id="3.90.70.10">
    <property type="entry name" value="Cysteine proteinases"/>
    <property type="match status" value="1"/>
</dbReference>
<proteinExistence type="predicted"/>